<name>A0A0G0PTH4_9BACT</name>
<keyword evidence="9" id="KW-0238">DNA-binding</keyword>
<dbReference type="GO" id="GO:0006281">
    <property type="term" value="P:DNA repair"/>
    <property type="evidence" value="ECO:0007669"/>
    <property type="project" value="UniProtKB-KW"/>
</dbReference>
<evidence type="ECO:0000256" key="5">
    <source>
        <dbReference type="ARBA" id="ARBA00022763"/>
    </source>
</evidence>
<comment type="similarity">
    <text evidence="11">Belongs to the ABC transporter superfamily. UvrA family.</text>
</comment>
<feature type="domain" description="ABC transporter" evidence="14">
    <location>
        <begin position="74"/>
        <end position="139"/>
    </location>
</feature>
<keyword evidence="8" id="KW-0267">Excision nuclease</keyword>
<dbReference type="Gene3D" id="1.20.1580.10">
    <property type="entry name" value="ABC transporter ATPase like domain"/>
    <property type="match status" value="1"/>
</dbReference>
<dbReference type="InterPro" id="IPR003439">
    <property type="entry name" value="ABC_transporter-like_ATP-bd"/>
</dbReference>
<reference evidence="15 16" key="1">
    <citation type="journal article" date="2015" name="Nature">
        <title>rRNA introns, odd ribosomes, and small enigmatic genomes across a large radiation of phyla.</title>
        <authorList>
            <person name="Brown C.T."/>
            <person name="Hug L.A."/>
            <person name="Thomas B.C."/>
            <person name="Sharon I."/>
            <person name="Castelle C.J."/>
            <person name="Singh A."/>
            <person name="Wilkins M.J."/>
            <person name="Williams K.H."/>
            <person name="Banfield J.F."/>
        </authorList>
    </citation>
    <scope>NUCLEOTIDE SEQUENCE [LARGE SCALE GENOMIC DNA]</scope>
</reference>
<dbReference type="GO" id="GO:0005737">
    <property type="term" value="C:cytoplasm"/>
    <property type="evidence" value="ECO:0007669"/>
    <property type="project" value="UniProtKB-SubCell"/>
</dbReference>
<dbReference type="PANTHER" id="PTHR43152">
    <property type="entry name" value="UVRABC SYSTEM PROTEIN A"/>
    <property type="match status" value="1"/>
</dbReference>
<comment type="caution">
    <text evidence="15">The sequence shown here is derived from an EMBL/GenBank/DDBJ whole genome shotgun (WGS) entry which is preliminary data.</text>
</comment>
<proteinExistence type="inferred from homology"/>
<accession>A0A0G0PTH4</accession>
<evidence type="ECO:0000256" key="13">
    <source>
        <dbReference type="ARBA" id="ARBA00042156"/>
    </source>
</evidence>
<comment type="subcellular location">
    <subcellularLocation>
        <location evidence="1">Cytoplasm</location>
    </subcellularLocation>
</comment>
<evidence type="ECO:0000256" key="3">
    <source>
        <dbReference type="ARBA" id="ARBA00022737"/>
    </source>
</evidence>
<evidence type="ECO:0000256" key="4">
    <source>
        <dbReference type="ARBA" id="ARBA00022741"/>
    </source>
</evidence>
<protein>
    <recommendedName>
        <fullName evidence="12">UvrABC system protein A</fullName>
    </recommendedName>
    <alternativeName>
        <fullName evidence="13">Excinuclease ABC subunit A</fullName>
    </alternativeName>
</protein>
<keyword evidence="3" id="KW-0677">Repeat</keyword>
<dbReference type="Gene3D" id="3.40.50.300">
    <property type="entry name" value="P-loop containing nucleotide triphosphate hydrolases"/>
    <property type="match status" value="1"/>
</dbReference>
<evidence type="ECO:0000259" key="14">
    <source>
        <dbReference type="Pfam" id="PF00005"/>
    </source>
</evidence>
<keyword evidence="7" id="KW-0067">ATP-binding</keyword>
<dbReference type="PANTHER" id="PTHR43152:SF3">
    <property type="entry name" value="UVRABC SYSTEM PROTEIN A"/>
    <property type="match status" value="1"/>
</dbReference>
<dbReference type="GO" id="GO:0016887">
    <property type="term" value="F:ATP hydrolysis activity"/>
    <property type="evidence" value="ECO:0007669"/>
    <property type="project" value="InterPro"/>
</dbReference>
<feature type="non-terminal residue" evidence="15">
    <location>
        <position position="1"/>
    </location>
</feature>
<evidence type="ECO:0000256" key="12">
    <source>
        <dbReference type="ARBA" id="ARBA00039316"/>
    </source>
</evidence>
<gene>
    <name evidence="15" type="ORF">UT61_C0051G0008</name>
</gene>
<keyword evidence="10" id="KW-0234">DNA repair</keyword>
<evidence type="ECO:0000313" key="16">
    <source>
        <dbReference type="Proteomes" id="UP000034793"/>
    </source>
</evidence>
<dbReference type="SUPFAM" id="SSF52540">
    <property type="entry name" value="P-loop containing nucleoside triphosphate hydrolases"/>
    <property type="match status" value="1"/>
</dbReference>
<dbReference type="GO" id="GO:0005524">
    <property type="term" value="F:ATP binding"/>
    <property type="evidence" value="ECO:0007669"/>
    <property type="project" value="UniProtKB-KW"/>
</dbReference>
<keyword evidence="6" id="KW-0228">DNA excision</keyword>
<dbReference type="GO" id="GO:0004518">
    <property type="term" value="F:nuclease activity"/>
    <property type="evidence" value="ECO:0007669"/>
    <property type="project" value="UniProtKB-KW"/>
</dbReference>
<organism evidence="15 16">
    <name type="scientific">Candidatus Woesebacteria bacterium GW2011_GWA1_39_8</name>
    <dbReference type="NCBI Taxonomy" id="1618552"/>
    <lineage>
        <taxon>Bacteria</taxon>
        <taxon>Candidatus Woeseibacteriota</taxon>
    </lineage>
</organism>
<keyword evidence="2" id="KW-0963">Cytoplasm</keyword>
<dbReference type="PATRIC" id="fig|1618552.3.peg.1036"/>
<evidence type="ECO:0000256" key="2">
    <source>
        <dbReference type="ARBA" id="ARBA00022490"/>
    </source>
</evidence>
<keyword evidence="4" id="KW-0547">Nucleotide-binding</keyword>
<dbReference type="InterPro" id="IPR027417">
    <property type="entry name" value="P-loop_NTPase"/>
</dbReference>
<evidence type="ECO:0000256" key="7">
    <source>
        <dbReference type="ARBA" id="ARBA00022840"/>
    </source>
</evidence>
<dbReference type="GO" id="GO:0003677">
    <property type="term" value="F:DNA binding"/>
    <property type="evidence" value="ECO:0007669"/>
    <property type="project" value="UniProtKB-KW"/>
</dbReference>
<evidence type="ECO:0000256" key="11">
    <source>
        <dbReference type="ARBA" id="ARBA00038000"/>
    </source>
</evidence>
<evidence type="ECO:0000256" key="9">
    <source>
        <dbReference type="ARBA" id="ARBA00023125"/>
    </source>
</evidence>
<evidence type="ECO:0000256" key="6">
    <source>
        <dbReference type="ARBA" id="ARBA00022769"/>
    </source>
</evidence>
<sequence>IRGYLPGRFSFNVNGGRCDNCQGDGIIKIEMHFLPDVYIPCDVCSGKRFNRETLEVKFKGKNIADVLDMTVSEALAFFHDIPKIVDILQTLNDVGLGYIKLGQSATTLSGGEAQRVKLATELARRATGKTLYILDEPTTGLHFDDIHRLLEVLHRLVDAGNSVIVIERSWPRRRRRWRKNSCVGNSRRHCQN</sequence>
<dbReference type="AlphaFoldDB" id="A0A0G0PTH4"/>
<keyword evidence="5" id="KW-0227">DNA damage</keyword>
<evidence type="ECO:0000256" key="8">
    <source>
        <dbReference type="ARBA" id="ARBA00022881"/>
    </source>
</evidence>
<dbReference type="EMBL" id="LBXL01000051">
    <property type="protein sequence ID" value="KKR28396.1"/>
    <property type="molecule type" value="Genomic_DNA"/>
</dbReference>
<evidence type="ECO:0000256" key="10">
    <source>
        <dbReference type="ARBA" id="ARBA00023204"/>
    </source>
</evidence>
<dbReference type="Pfam" id="PF00005">
    <property type="entry name" value="ABC_tran"/>
    <property type="match status" value="1"/>
</dbReference>
<dbReference type="Proteomes" id="UP000034793">
    <property type="component" value="Unassembled WGS sequence"/>
</dbReference>
<evidence type="ECO:0000256" key="1">
    <source>
        <dbReference type="ARBA" id="ARBA00004496"/>
    </source>
</evidence>
<evidence type="ECO:0000313" key="15">
    <source>
        <dbReference type="EMBL" id="KKR28396.1"/>
    </source>
</evidence>